<dbReference type="Pfam" id="PF07727">
    <property type="entry name" value="RVT_2"/>
    <property type="match status" value="1"/>
</dbReference>
<feature type="compositionally biased region" description="Polar residues" evidence="1">
    <location>
        <begin position="173"/>
        <end position="182"/>
    </location>
</feature>
<feature type="domain" description="Reverse transcriptase Ty1/copia-type" evidence="2">
    <location>
        <begin position="319"/>
        <end position="421"/>
    </location>
</feature>
<dbReference type="InterPro" id="IPR036397">
    <property type="entry name" value="RNaseH_sf"/>
</dbReference>
<organism evidence="4 6">
    <name type="scientific">Cucumis melo var. makuwa</name>
    <name type="common">Oriental melon</name>
    <dbReference type="NCBI Taxonomy" id="1194695"/>
    <lineage>
        <taxon>Eukaryota</taxon>
        <taxon>Viridiplantae</taxon>
        <taxon>Streptophyta</taxon>
        <taxon>Embryophyta</taxon>
        <taxon>Tracheophyta</taxon>
        <taxon>Spermatophyta</taxon>
        <taxon>Magnoliopsida</taxon>
        <taxon>eudicotyledons</taxon>
        <taxon>Gunneridae</taxon>
        <taxon>Pentapetalae</taxon>
        <taxon>rosids</taxon>
        <taxon>fabids</taxon>
        <taxon>Cucurbitales</taxon>
        <taxon>Cucurbitaceae</taxon>
        <taxon>Benincaseae</taxon>
        <taxon>Cucumis</taxon>
    </lineage>
</organism>
<dbReference type="InterPro" id="IPR013103">
    <property type="entry name" value="RVT_2"/>
</dbReference>
<dbReference type="SUPFAM" id="SSF53098">
    <property type="entry name" value="Ribonuclease H-like"/>
    <property type="match status" value="1"/>
</dbReference>
<dbReference type="EMBL" id="SSTE01006881">
    <property type="protein sequence ID" value="KAA0057691.1"/>
    <property type="molecule type" value="Genomic_DNA"/>
</dbReference>
<protein>
    <submittedName>
        <fullName evidence="4">Gag-pol polyprotein</fullName>
    </submittedName>
</protein>
<evidence type="ECO:0000313" key="6">
    <source>
        <dbReference type="Proteomes" id="UP000321947"/>
    </source>
</evidence>
<reference evidence="5 6" key="1">
    <citation type="submission" date="2019-08" db="EMBL/GenBank/DDBJ databases">
        <title>Draft genome sequences of two oriental melons (Cucumis melo L. var makuwa).</title>
        <authorList>
            <person name="Kwon S.-Y."/>
        </authorList>
    </citation>
    <scope>NUCLEOTIDE SEQUENCE [LARGE SCALE GENOMIC DNA]</scope>
    <source>
        <strain evidence="6">cv. Chang Bougi</strain>
        <strain evidence="5">cv. SW 3</strain>
        <tissue evidence="4">Leaf</tissue>
    </source>
</reference>
<evidence type="ECO:0000256" key="1">
    <source>
        <dbReference type="SAM" id="MobiDB-lite"/>
    </source>
</evidence>
<dbReference type="InterPro" id="IPR012337">
    <property type="entry name" value="RNaseH-like_sf"/>
</dbReference>
<dbReference type="OrthoDB" id="1740642at2759"/>
<proteinExistence type="predicted"/>
<evidence type="ECO:0000313" key="4">
    <source>
        <dbReference type="EMBL" id="TYK27477.1"/>
    </source>
</evidence>
<comment type="caution">
    <text evidence="4">The sequence shown here is derived from an EMBL/GenBank/DDBJ whole genome shotgun (WGS) entry which is preliminary data.</text>
</comment>
<gene>
    <name evidence="4" type="ORF">E5676_scaffold970G00300</name>
    <name evidence="3" type="ORF">E6C27_scaffold126G00420</name>
</gene>
<dbReference type="Gene3D" id="3.30.420.10">
    <property type="entry name" value="Ribonuclease H-like superfamily/Ribonuclease H"/>
    <property type="match status" value="1"/>
</dbReference>
<sequence length="449" mass="50786">MVAFLKLMDKKSWKVVLIGCEPPSTKDAASKTVLKPEITWTKEKDEASLGNSRALNALFNEVDQYVFKLTNTCTLAKEASLKMAKEETIAEFNVRVLNLANESFALGEMISDSKMVQKVLRSLPARFNMKSEEEKRYCFPRSVDKSVRMLSPRTLSLDTILSKEKLKNDQKSLNDVPESSNAQHRKKKTKNAQSGVCSQHMTGNSLLFAELDECRTSRITFEDGVKDNVVGKENIDRIRALKLDNPERIFHEFSAPMTPQQNGVVERKNRALQEMARVTLHEKKTKTVIESVNVRIRDTKDMGEQSQSDNEAVPTTKRNFTYSEMTVNTGSRTKKVSTEVSSEVYVDDIVFGGHPDSLIITFVKQMKTEFEMSMVGKLNFFLGFQIHQSETEFFLSQSQEKYALNLMKFELEQAEVKQTPAATHVKVLADNAGVCKISCRFQGILSPLC</sequence>
<dbReference type="AlphaFoldDB" id="A0A5D3DUM5"/>
<dbReference type="Proteomes" id="UP000321947">
    <property type="component" value="Unassembled WGS sequence"/>
</dbReference>
<evidence type="ECO:0000259" key="2">
    <source>
        <dbReference type="Pfam" id="PF07727"/>
    </source>
</evidence>
<evidence type="ECO:0000313" key="3">
    <source>
        <dbReference type="EMBL" id="KAA0057691.1"/>
    </source>
</evidence>
<evidence type="ECO:0000313" key="5">
    <source>
        <dbReference type="Proteomes" id="UP000321393"/>
    </source>
</evidence>
<name>A0A5D3DUM5_CUCMM</name>
<dbReference type="EMBL" id="SSTD01002719">
    <property type="protein sequence ID" value="TYK27477.1"/>
    <property type="molecule type" value="Genomic_DNA"/>
</dbReference>
<dbReference type="GO" id="GO:0003676">
    <property type="term" value="F:nucleic acid binding"/>
    <property type="evidence" value="ECO:0007669"/>
    <property type="project" value="InterPro"/>
</dbReference>
<accession>A0A5D3DUM5</accession>
<dbReference type="Proteomes" id="UP000321393">
    <property type="component" value="Unassembled WGS sequence"/>
</dbReference>
<feature type="region of interest" description="Disordered" evidence="1">
    <location>
        <begin position="168"/>
        <end position="196"/>
    </location>
</feature>